<sequence>MPGSASDEVVSAADRNATKTSSSEDASAAVRTSRGQQTELEDLEHFAYTHTSATVDVLVSVLATCAKHLRHGRIGASPGFLSSKANLRDAFGDWLRDSLHTRSSDERPAWLAIRLQPEGVQLSLKDADALFEIVAPELRGGFDESPPVVVRLLHRMLTEGMLATPRPQRTTPWKGILERDYSVEFLGEGNALLCHHIKLLLETYDEDFCYGRVVPIVQSSGSGKSRLVDQTLKKTHLGLQICLRSKESGNSFPPRDSAVADALFRPAVPHRTDHKDGELGNRLRVVAWLEAVAYCLATEVALVTESYEPTTSAISLAGHFYEHLHGDAIWDPRHDRPFETSRREDLLEAIAVRCQQNCDRLAQSTDDGLDRFESTTCALAFKSLQGAVEAAVRKGQMHDDGVFILALDSAAQLGCLLDEVWKVWYGIGQRSKANADRLVLVLLSTERTIAVPNMFAAFLQPGRRAVFPPPTFTQLPHDVAYNALSAKEQDPHGKLWRALLRQLALMGRPLLGDSHLGYHQFGLYSTYSSLRPFVGDVSLWKVQGKMLMTREPMLGLPPWASACKDDGYRSSRMCQGSQLFDDVHRYLAAVYQRLPLKFIGAGLDRFVDKQMRDHMRTTADHGPRTSLLTMCTPSEPLVSIAAADLFRQPQSSSPRSEPDDDAAAVVHRRWREVASALMYASRAYYMTLGDDWGSAVRFLLTIATDTAAAQRLNVADSECDIIKKRQEMWQQGLSLDPVNLWEWLMQLFGDANLEAAINVETRIDRQPDDASAVEGQRALGPLEQFARSARLNFTHFALLPERLDSVTKDMLALWFTCHVALCADPSQEGWDMLIPVYVDPDWNGEQTQIDVNRFSHVVVQAKVRRSALPRGKIGIAPPAISGKARGPISRPEAQESSTGTPSSESVPSSAMAAEAAPVTDEAAASSARFEYLALSIDLHPEVGDEAPALRYRCDDDGEARGALAHHLDAVGLKNAFGTLLEPLGKGLLDLLRILILLESDPVKEEGKSEARYGSYLAAPGFFFTRRLKTRDG</sequence>
<accession>A0A061H359</accession>
<dbReference type="GeneID" id="19319233"/>
<dbReference type="KEGG" id="pfp:PFL1_05135"/>
<dbReference type="PANTHER" id="PTHR33266">
    <property type="entry name" value="CHROMOSOME 15, WHOLE GENOME SHOTGUN SEQUENCE"/>
    <property type="match status" value="1"/>
</dbReference>
<dbReference type="OrthoDB" id="107110at2759"/>
<dbReference type="HOGENOM" id="CLU_294071_0_0_1"/>
<feature type="compositionally biased region" description="Polar residues" evidence="1">
    <location>
        <begin position="894"/>
        <end position="908"/>
    </location>
</feature>
<proteinExistence type="predicted"/>
<dbReference type="AlphaFoldDB" id="A0A061H359"/>
<dbReference type="RefSeq" id="XP_007880856.1">
    <property type="nucleotide sequence ID" value="XM_007882665.1"/>
</dbReference>
<organism evidence="2 3">
    <name type="scientific">Pseudozyma flocculosa PF-1</name>
    <dbReference type="NCBI Taxonomy" id="1277687"/>
    <lineage>
        <taxon>Eukaryota</taxon>
        <taxon>Fungi</taxon>
        <taxon>Dikarya</taxon>
        <taxon>Basidiomycota</taxon>
        <taxon>Ustilaginomycotina</taxon>
        <taxon>Ustilaginomycetes</taxon>
        <taxon>Ustilaginales</taxon>
        <taxon>Ustilaginaceae</taxon>
        <taxon>Pseudozyma</taxon>
    </lineage>
</organism>
<evidence type="ECO:0000313" key="2">
    <source>
        <dbReference type="EMBL" id="EPQ27212.1"/>
    </source>
</evidence>
<dbReference type="EMBL" id="KE361640">
    <property type="protein sequence ID" value="EPQ27212.1"/>
    <property type="molecule type" value="Genomic_DNA"/>
</dbReference>
<dbReference type="Proteomes" id="UP000053664">
    <property type="component" value="Unassembled WGS sequence"/>
</dbReference>
<dbReference type="PANTHER" id="PTHR33266:SF1">
    <property type="entry name" value="F-BOX DOMAIN-CONTAINING PROTEIN"/>
    <property type="match status" value="1"/>
</dbReference>
<dbReference type="eggNOG" id="ENOG502SKXU">
    <property type="taxonomic scope" value="Eukaryota"/>
</dbReference>
<evidence type="ECO:0000256" key="1">
    <source>
        <dbReference type="SAM" id="MobiDB-lite"/>
    </source>
</evidence>
<gene>
    <name evidence="2" type="ORF">PFL1_05135</name>
</gene>
<name>A0A061H359_9BASI</name>
<feature type="region of interest" description="Disordered" evidence="1">
    <location>
        <begin position="1"/>
        <end position="36"/>
    </location>
</feature>
<reference evidence="2 3" key="1">
    <citation type="journal article" date="2013" name="Plant Cell">
        <title>The transition from a phytopathogenic smut ancestor to an anamorphic biocontrol agent deciphered by comparative whole-genome analysis.</title>
        <authorList>
            <person name="Lefebvre F."/>
            <person name="Joly D.L."/>
            <person name="Labbe C."/>
            <person name="Teichmann B."/>
            <person name="Linning R."/>
            <person name="Belzile F."/>
            <person name="Bakkeren G."/>
            <person name="Belanger R.R."/>
        </authorList>
    </citation>
    <scope>NUCLEOTIDE SEQUENCE [LARGE SCALE GENOMIC DNA]</scope>
    <source>
        <strain evidence="2 3">PF-1</strain>
    </source>
</reference>
<evidence type="ECO:0000313" key="3">
    <source>
        <dbReference type="Proteomes" id="UP000053664"/>
    </source>
</evidence>
<protein>
    <submittedName>
        <fullName evidence="2">Uncharacterized protein</fullName>
    </submittedName>
</protein>
<feature type="region of interest" description="Disordered" evidence="1">
    <location>
        <begin position="874"/>
        <end position="917"/>
    </location>
</feature>